<keyword evidence="8" id="KW-1185">Reference proteome</keyword>
<evidence type="ECO:0000256" key="4">
    <source>
        <dbReference type="ARBA" id="ARBA00023242"/>
    </source>
</evidence>
<reference evidence="7 8" key="1">
    <citation type="journal article" date="2011" name="Proc. Natl. Acad. Sci. U.S.A.">
        <title>Genome and transcriptome analyses of the mountain pine beetle-fungal symbiont Grosmannia clavigera, a lodgepole pine pathogen.</title>
        <authorList>
            <person name="DiGuistini S."/>
            <person name="Wang Y."/>
            <person name="Liao N.Y."/>
            <person name="Taylor G."/>
            <person name="Tanguay P."/>
            <person name="Feau N."/>
            <person name="Henrissat B."/>
            <person name="Chan S.K."/>
            <person name="Hesse-Orce U."/>
            <person name="Alamouti S.M."/>
            <person name="Tsui C.K.M."/>
            <person name="Docking R.T."/>
            <person name="Levasseur A."/>
            <person name="Haridas S."/>
            <person name="Robertson G."/>
            <person name="Birol I."/>
            <person name="Holt R.A."/>
            <person name="Marra M.A."/>
            <person name="Hamelin R.C."/>
            <person name="Hirst M."/>
            <person name="Jones S.J.M."/>
            <person name="Bohlmann J."/>
            <person name="Breuil C."/>
        </authorList>
    </citation>
    <scope>NUCLEOTIDE SEQUENCE [LARGE SCALE GENOMIC DNA]</scope>
    <source>
        <strain evidence="8">kw1407 / UAMH 11150</strain>
    </source>
</reference>
<evidence type="ECO:0000256" key="1">
    <source>
        <dbReference type="ARBA" id="ARBA00004123"/>
    </source>
</evidence>
<dbReference type="eggNOG" id="KOG4392">
    <property type="taxonomic scope" value="Eukaryota"/>
</dbReference>
<dbReference type="GO" id="GO:0006366">
    <property type="term" value="P:transcription by RNA polymerase II"/>
    <property type="evidence" value="ECO:0007669"/>
    <property type="project" value="InterPro"/>
</dbReference>
<dbReference type="Proteomes" id="UP000007796">
    <property type="component" value="Unassembled WGS sequence"/>
</dbReference>
<evidence type="ECO:0000313" key="7">
    <source>
        <dbReference type="EMBL" id="EFX04438.1"/>
    </source>
</evidence>
<dbReference type="InterPro" id="IPR022905">
    <property type="entry name" value="Rpo11-like"/>
</dbReference>
<organism evidence="8">
    <name type="scientific">Grosmannia clavigera (strain kw1407 / UAMH 11150)</name>
    <name type="common">Blue stain fungus</name>
    <name type="synonym">Graphiocladiella clavigera</name>
    <dbReference type="NCBI Taxonomy" id="655863"/>
    <lineage>
        <taxon>Eukaryota</taxon>
        <taxon>Fungi</taxon>
        <taxon>Dikarya</taxon>
        <taxon>Ascomycota</taxon>
        <taxon>Pezizomycotina</taxon>
        <taxon>Sordariomycetes</taxon>
        <taxon>Sordariomycetidae</taxon>
        <taxon>Ophiostomatales</taxon>
        <taxon>Ophiostomataceae</taxon>
        <taxon>Leptographium</taxon>
    </lineage>
</organism>
<dbReference type="GO" id="GO:0005665">
    <property type="term" value="C:RNA polymerase II, core complex"/>
    <property type="evidence" value="ECO:0007669"/>
    <property type="project" value="InterPro"/>
</dbReference>
<dbReference type="AlphaFoldDB" id="F0XEM1"/>
<dbReference type="InterPro" id="IPR036603">
    <property type="entry name" value="RBP11-like"/>
</dbReference>
<feature type="domain" description="DNA-directed RNA polymerase RBP11-like dimerisation" evidence="6">
    <location>
        <begin position="72"/>
        <end position="143"/>
    </location>
</feature>
<protein>
    <submittedName>
        <fullName evidence="7">DNA-directed RNA polymerase 2 subunit</fullName>
    </submittedName>
</protein>
<proteinExistence type="inferred from homology"/>
<comment type="similarity">
    <text evidence="5">Belongs to the archaeal Rpo11/eukaryotic RPB11/RPC19 RNA polymerase subunit family.</text>
</comment>
<comment type="subcellular location">
    <subcellularLocation>
        <location evidence="1">Nucleus</location>
    </subcellularLocation>
</comment>
<dbReference type="FunCoup" id="F0XEM1">
    <property type="interactions" value="481"/>
</dbReference>
<evidence type="ECO:0000256" key="5">
    <source>
        <dbReference type="ARBA" id="ARBA00025751"/>
    </source>
</evidence>
<keyword evidence="4" id="KW-0539">Nucleus</keyword>
<dbReference type="GO" id="GO:0046983">
    <property type="term" value="F:protein dimerization activity"/>
    <property type="evidence" value="ECO:0007669"/>
    <property type="project" value="InterPro"/>
</dbReference>
<name>F0XEM1_GROCL</name>
<sequence>MNAPDSVAVMAACFCELGPIAVMQAAGQVTPAGDGASADKLERRDGFELFILGDGEKKITETPFTGMANTSDFLMLKEDHTLGNLLAEHLKMHPKILMAGYKVAHPNVAEVLLRVQTDGTVTPKEVLVEVCKQLVATLGHLSREFTREYELRRMATAGEQQQQQQGGF</sequence>
<evidence type="ECO:0000259" key="6">
    <source>
        <dbReference type="Pfam" id="PF13656"/>
    </source>
</evidence>
<dbReference type="EMBL" id="GL629765">
    <property type="protein sequence ID" value="EFX04438.1"/>
    <property type="molecule type" value="Genomic_DNA"/>
</dbReference>
<evidence type="ECO:0000313" key="8">
    <source>
        <dbReference type="Proteomes" id="UP000007796"/>
    </source>
</evidence>
<dbReference type="GeneID" id="25974236"/>
<dbReference type="HAMAP" id="MF_00261">
    <property type="entry name" value="RNApol_arch_Rpo11"/>
    <property type="match status" value="1"/>
</dbReference>
<dbReference type="SUPFAM" id="SSF55257">
    <property type="entry name" value="RBP11-like subunits of RNA polymerase"/>
    <property type="match status" value="1"/>
</dbReference>
<evidence type="ECO:0000256" key="2">
    <source>
        <dbReference type="ARBA" id="ARBA00022478"/>
    </source>
</evidence>
<dbReference type="OrthoDB" id="10248581at2759"/>
<dbReference type="RefSeq" id="XP_014173920.1">
    <property type="nucleotide sequence ID" value="XM_014318445.1"/>
</dbReference>
<dbReference type="Gene3D" id="3.30.1360.10">
    <property type="entry name" value="RNA polymerase, RBP11-like subunit"/>
    <property type="match status" value="1"/>
</dbReference>
<dbReference type="HOGENOM" id="CLU_090381_2_1_1"/>
<keyword evidence="3" id="KW-0804">Transcription</keyword>
<dbReference type="CDD" id="cd06926">
    <property type="entry name" value="RNAP_II_RPB11"/>
    <property type="match status" value="1"/>
</dbReference>
<dbReference type="InterPro" id="IPR009025">
    <property type="entry name" value="RBP11-like_dimer"/>
</dbReference>
<dbReference type="STRING" id="655863.F0XEM1"/>
<gene>
    <name evidence="7" type="ORF">CMQ_1366</name>
</gene>
<accession>F0XEM1</accession>
<evidence type="ECO:0000256" key="3">
    <source>
        <dbReference type="ARBA" id="ARBA00023163"/>
    </source>
</evidence>
<dbReference type="InParanoid" id="F0XEM1"/>
<dbReference type="PANTHER" id="PTHR13946">
    <property type="entry name" value="DNA-DIRECTED RNA POLYMERASE I,II,III"/>
    <property type="match status" value="1"/>
</dbReference>
<dbReference type="InterPro" id="IPR037685">
    <property type="entry name" value="RBP11"/>
</dbReference>
<keyword evidence="2 7" id="KW-0240">DNA-directed RNA polymerase</keyword>
<dbReference type="GO" id="GO:0003899">
    <property type="term" value="F:DNA-directed RNA polymerase activity"/>
    <property type="evidence" value="ECO:0007669"/>
    <property type="project" value="InterPro"/>
</dbReference>
<dbReference type="Pfam" id="PF13656">
    <property type="entry name" value="RNA_pol_L_2"/>
    <property type="match status" value="1"/>
</dbReference>
<dbReference type="PANTHER" id="PTHR13946:SF16">
    <property type="entry name" value="DNA-DIRECTED RNA POLYMERASE II SUBUNIT RPB11"/>
    <property type="match status" value="1"/>
</dbReference>